<comment type="caution">
    <text evidence="1">The sequence shown here is derived from an EMBL/GenBank/DDBJ whole genome shotgun (WGS) entry which is preliminary data.</text>
</comment>
<protein>
    <submittedName>
        <fullName evidence="1">Uncharacterized protein</fullName>
    </submittedName>
</protein>
<organism evidence="1 2">
    <name type="scientific">Fusarium redolens</name>
    <dbReference type="NCBI Taxonomy" id="48865"/>
    <lineage>
        <taxon>Eukaryota</taxon>
        <taxon>Fungi</taxon>
        <taxon>Dikarya</taxon>
        <taxon>Ascomycota</taxon>
        <taxon>Pezizomycotina</taxon>
        <taxon>Sordariomycetes</taxon>
        <taxon>Hypocreomycetidae</taxon>
        <taxon>Hypocreales</taxon>
        <taxon>Nectriaceae</taxon>
        <taxon>Fusarium</taxon>
        <taxon>Fusarium redolens species complex</taxon>
    </lineage>
</organism>
<name>A0A9P9R8K0_FUSRE</name>
<accession>A0A9P9R8K0</accession>
<dbReference type="AlphaFoldDB" id="A0A9P9R8K0"/>
<dbReference type="RefSeq" id="XP_046056071.1">
    <property type="nucleotide sequence ID" value="XM_046191106.1"/>
</dbReference>
<reference evidence="1" key="1">
    <citation type="journal article" date="2021" name="Nat. Commun.">
        <title>Genetic determinants of endophytism in the Arabidopsis root mycobiome.</title>
        <authorList>
            <person name="Mesny F."/>
            <person name="Miyauchi S."/>
            <person name="Thiergart T."/>
            <person name="Pickel B."/>
            <person name="Atanasova L."/>
            <person name="Karlsson M."/>
            <person name="Huettel B."/>
            <person name="Barry K.W."/>
            <person name="Haridas S."/>
            <person name="Chen C."/>
            <person name="Bauer D."/>
            <person name="Andreopoulos W."/>
            <person name="Pangilinan J."/>
            <person name="LaButti K."/>
            <person name="Riley R."/>
            <person name="Lipzen A."/>
            <person name="Clum A."/>
            <person name="Drula E."/>
            <person name="Henrissat B."/>
            <person name="Kohler A."/>
            <person name="Grigoriev I.V."/>
            <person name="Martin F.M."/>
            <person name="Hacquard S."/>
        </authorList>
    </citation>
    <scope>NUCLEOTIDE SEQUENCE</scope>
    <source>
        <strain evidence="1">MPI-CAGE-AT-0023</strain>
    </source>
</reference>
<sequence length="96" mass="11027">MSQCKEIKIIMSSKPFTTNTTATTKNIRKTSCHDCLFGPLKSWAKTRFGKKPTYVELDDGFEPLLDEKRAPMPTYAVSKIMRIAIPRTIKRHNRLP</sequence>
<keyword evidence="2" id="KW-1185">Reference proteome</keyword>
<dbReference type="GeneID" id="70221060"/>
<proteinExistence type="predicted"/>
<dbReference type="OrthoDB" id="5041689at2759"/>
<evidence type="ECO:0000313" key="2">
    <source>
        <dbReference type="Proteomes" id="UP000720189"/>
    </source>
</evidence>
<dbReference type="EMBL" id="JAGMUX010000001">
    <property type="protein sequence ID" value="KAH7269303.1"/>
    <property type="molecule type" value="Genomic_DNA"/>
</dbReference>
<evidence type="ECO:0000313" key="1">
    <source>
        <dbReference type="EMBL" id="KAH7269303.1"/>
    </source>
</evidence>
<dbReference type="Proteomes" id="UP000720189">
    <property type="component" value="Unassembled WGS sequence"/>
</dbReference>
<gene>
    <name evidence="1" type="ORF">BKA55DRAFT_548222</name>
</gene>